<keyword evidence="2" id="KW-0812">Transmembrane</keyword>
<evidence type="ECO:0000256" key="1">
    <source>
        <dbReference type="SAM" id="MobiDB-lite"/>
    </source>
</evidence>
<keyword evidence="2" id="KW-0472">Membrane</keyword>
<organism evidence="3 4">
    <name type="scientific">Cyclostephanos tholiformis</name>
    <dbReference type="NCBI Taxonomy" id="382380"/>
    <lineage>
        <taxon>Eukaryota</taxon>
        <taxon>Sar</taxon>
        <taxon>Stramenopiles</taxon>
        <taxon>Ochrophyta</taxon>
        <taxon>Bacillariophyta</taxon>
        <taxon>Coscinodiscophyceae</taxon>
        <taxon>Thalassiosirophycidae</taxon>
        <taxon>Stephanodiscales</taxon>
        <taxon>Stephanodiscaceae</taxon>
        <taxon>Cyclostephanos</taxon>
    </lineage>
</organism>
<comment type="caution">
    <text evidence="3">The sequence shown here is derived from an EMBL/GenBank/DDBJ whole genome shotgun (WGS) entry which is preliminary data.</text>
</comment>
<dbReference type="Proteomes" id="UP001530377">
    <property type="component" value="Unassembled WGS sequence"/>
</dbReference>
<feature type="compositionally biased region" description="Polar residues" evidence="1">
    <location>
        <begin position="96"/>
        <end position="112"/>
    </location>
</feature>
<dbReference type="Gene3D" id="3.40.50.300">
    <property type="entry name" value="P-loop containing nucleotide triphosphate hydrolases"/>
    <property type="match status" value="1"/>
</dbReference>
<feature type="region of interest" description="Disordered" evidence="1">
    <location>
        <begin position="59"/>
        <end position="79"/>
    </location>
</feature>
<sequence>MDGASLSNKEVSRRAAMTRRASRGGISGDGVGVLGGINLLSTLSQALANIDRYNNEYSRDADDGGGGGGGGGDSDAGNNGVVRRYYDSETITFSSSGTNSNLHNDNAGNSIGKSPYHPKKPSSSPPSQFSSYLKFNKFAIRSLLSFVVCYALVLICCYPMVYYSSLDVLPTDDDYANGGRHHIKRGSSFVHVRGREQFLGAGRALGELRKNAARWEEIAKAEAKRRARALHEAERGAIDSIMAGTIGRRDGEDALKAGMLLESAVRDFEDERSAMEAEEERRNVSNYNGGGGHDHWKGALEAWDAEINAAVPIDRVDPPKKTKGAKGGKTPGFMVLGMHRSGTSMLSGLLVKGFGYETGGPLIGASFDNEKGFYERIDVVLQNDEFMNAQRVGWSWNVLDYDPEKALEHKSQGTITFKEGKTALKFLNNHQKTLPYLQKDPRMCITLPTWLKLLDDEPAIVFTYRHPLEVALSLKHREEGFTMEHGLRLWIAYNMRALQHSRGLCRVFSTNEAVLNDPSREVQRIKDELTTKCNVIPPPTVEIPIEVVNTFVDPKLQHNKKGTETGKDEQKVLKDFGNECVALDFKSDYEDKSANRRAEVEMYLMAVQVYCDMEKGLAFEEGYEWPDLVHWQRPARIN</sequence>
<accession>A0ABD3RFU2</accession>
<feature type="region of interest" description="Disordered" evidence="1">
    <location>
        <begin position="1"/>
        <end position="27"/>
    </location>
</feature>
<feature type="compositionally biased region" description="Gly residues" evidence="1">
    <location>
        <begin position="64"/>
        <end position="74"/>
    </location>
</feature>
<proteinExistence type="predicted"/>
<dbReference type="SUPFAM" id="SSF52540">
    <property type="entry name" value="P-loop containing nucleoside triphosphate hydrolases"/>
    <property type="match status" value="1"/>
</dbReference>
<gene>
    <name evidence="3" type="ORF">ACHAXA_001435</name>
</gene>
<evidence type="ECO:0000313" key="4">
    <source>
        <dbReference type="Proteomes" id="UP001530377"/>
    </source>
</evidence>
<feature type="region of interest" description="Disordered" evidence="1">
    <location>
        <begin position="96"/>
        <end position="125"/>
    </location>
</feature>
<dbReference type="EMBL" id="JALLPB020000228">
    <property type="protein sequence ID" value="KAL3811910.1"/>
    <property type="molecule type" value="Genomic_DNA"/>
</dbReference>
<dbReference type="InterPro" id="IPR027417">
    <property type="entry name" value="P-loop_NTPase"/>
</dbReference>
<reference evidence="3 4" key="1">
    <citation type="submission" date="2024-10" db="EMBL/GenBank/DDBJ databases">
        <title>Updated reference genomes for cyclostephanoid diatoms.</title>
        <authorList>
            <person name="Roberts W.R."/>
            <person name="Alverson A.J."/>
        </authorList>
    </citation>
    <scope>NUCLEOTIDE SEQUENCE [LARGE SCALE GENOMIC DNA]</scope>
    <source>
        <strain evidence="3 4">AJA228-03</strain>
    </source>
</reference>
<feature type="transmembrane region" description="Helical" evidence="2">
    <location>
        <begin position="138"/>
        <end position="161"/>
    </location>
</feature>
<keyword evidence="2" id="KW-1133">Transmembrane helix</keyword>
<evidence type="ECO:0000256" key="2">
    <source>
        <dbReference type="SAM" id="Phobius"/>
    </source>
</evidence>
<keyword evidence="4" id="KW-1185">Reference proteome</keyword>
<protein>
    <submittedName>
        <fullName evidence="3">Uncharacterized protein</fullName>
    </submittedName>
</protein>
<dbReference type="AlphaFoldDB" id="A0ABD3RFU2"/>
<name>A0ABD3RFU2_9STRA</name>
<evidence type="ECO:0000313" key="3">
    <source>
        <dbReference type="EMBL" id="KAL3811910.1"/>
    </source>
</evidence>